<evidence type="ECO:0000256" key="3">
    <source>
        <dbReference type="ARBA" id="ARBA00022692"/>
    </source>
</evidence>
<evidence type="ECO:0008006" key="8">
    <source>
        <dbReference type="Google" id="ProtNLM"/>
    </source>
</evidence>
<accession>A0A5S9MLC8</accession>
<evidence type="ECO:0000313" key="7">
    <source>
        <dbReference type="Proteomes" id="UP000464658"/>
    </source>
</evidence>
<evidence type="ECO:0000256" key="1">
    <source>
        <dbReference type="ARBA" id="ARBA00004141"/>
    </source>
</evidence>
<dbReference type="EMBL" id="AP021906">
    <property type="protein sequence ID" value="BBP92729.1"/>
    <property type="molecule type" value="Genomic_DNA"/>
</dbReference>
<gene>
    <name evidence="6" type="ORF">BsIDN1_63470</name>
</gene>
<evidence type="ECO:0000256" key="5">
    <source>
        <dbReference type="ARBA" id="ARBA00023136"/>
    </source>
</evidence>
<dbReference type="Pfam" id="PF03323">
    <property type="entry name" value="GerA"/>
    <property type="match status" value="1"/>
</dbReference>
<comment type="subcellular location">
    <subcellularLocation>
        <location evidence="1">Membrane</location>
        <topology evidence="1">Multi-pass membrane protein</topology>
    </subcellularLocation>
</comment>
<dbReference type="AlphaFoldDB" id="A0A5S9MLC8"/>
<reference evidence="6 7" key="1">
    <citation type="submission" date="2019-12" db="EMBL/GenBank/DDBJ databases">
        <title>Full genome sequence of a Bacillus safensis strain isolated from commercially available natto in Indonesia.</title>
        <authorList>
            <person name="Yoshida M."/>
            <person name="Uomi M."/>
            <person name="Waturangi D."/>
            <person name="Ekaputri J.J."/>
            <person name="Setiamarga D.H.E."/>
        </authorList>
    </citation>
    <scope>NUCLEOTIDE SEQUENCE [LARGE SCALE GENOMIC DNA]</scope>
    <source>
        <strain evidence="6 7">IDN1</strain>
    </source>
</reference>
<sequence>MIQKVSIGTRNKKSAALVYVRDIADPKLVEDVLSRMTEIKMDDIPETGYIEQLIEDSHISIFPQIQNTERPDRVIASVLEGKVSILLDGTPFAPSFYL</sequence>
<dbReference type="GO" id="GO:0009847">
    <property type="term" value="P:spore germination"/>
    <property type="evidence" value="ECO:0007669"/>
    <property type="project" value="InterPro"/>
</dbReference>
<keyword evidence="5" id="KW-0472">Membrane</keyword>
<dbReference type="PANTHER" id="PTHR22550:SF5">
    <property type="entry name" value="LEUCINE ZIPPER PROTEIN 4"/>
    <property type="match status" value="1"/>
</dbReference>
<dbReference type="InterPro" id="IPR004995">
    <property type="entry name" value="Spore_Ger"/>
</dbReference>
<organism evidence="6 7">
    <name type="scientific">Bacillus safensis</name>
    <dbReference type="NCBI Taxonomy" id="561879"/>
    <lineage>
        <taxon>Bacteria</taxon>
        <taxon>Bacillati</taxon>
        <taxon>Bacillota</taxon>
        <taxon>Bacilli</taxon>
        <taxon>Bacillales</taxon>
        <taxon>Bacillaceae</taxon>
        <taxon>Bacillus</taxon>
    </lineage>
</organism>
<dbReference type="GO" id="GO:0016020">
    <property type="term" value="C:membrane"/>
    <property type="evidence" value="ECO:0007669"/>
    <property type="project" value="UniProtKB-SubCell"/>
</dbReference>
<evidence type="ECO:0000256" key="2">
    <source>
        <dbReference type="ARBA" id="ARBA00005278"/>
    </source>
</evidence>
<dbReference type="InterPro" id="IPR050768">
    <property type="entry name" value="UPF0353/GerABKA_families"/>
</dbReference>
<proteinExistence type="inferred from homology"/>
<name>A0A5S9MLC8_BACIA</name>
<dbReference type="PANTHER" id="PTHR22550">
    <property type="entry name" value="SPORE GERMINATION PROTEIN"/>
    <property type="match status" value="1"/>
</dbReference>
<comment type="similarity">
    <text evidence="2">Belongs to the GerABKA family.</text>
</comment>
<dbReference type="Proteomes" id="UP000464658">
    <property type="component" value="Chromosome"/>
</dbReference>
<evidence type="ECO:0000313" key="6">
    <source>
        <dbReference type="EMBL" id="BBP92729.1"/>
    </source>
</evidence>
<protein>
    <recommendedName>
        <fullName evidence="8">Spore germination protein</fullName>
    </recommendedName>
</protein>
<evidence type="ECO:0000256" key="4">
    <source>
        <dbReference type="ARBA" id="ARBA00022989"/>
    </source>
</evidence>
<keyword evidence="4" id="KW-1133">Transmembrane helix</keyword>
<keyword evidence="3" id="KW-0812">Transmembrane</keyword>